<dbReference type="SUPFAM" id="SSF52540">
    <property type="entry name" value="P-loop containing nucleoside triphosphate hydrolases"/>
    <property type="match status" value="1"/>
</dbReference>
<keyword evidence="2" id="KW-1185">Reference proteome</keyword>
<sequence>ELLRRTKTWLEDPKSGDWVLVIDNADNEADFIGNNSPISKFVPQGCEGTVIFTTRSRRVAIRQGCKIIEVGKMEPKEAIDLFSKRLDSWQSLGGEEKATVSTILDSMDHVPLAV</sequence>
<proteinExistence type="predicted"/>
<accession>A0A292Q0Q6</accession>
<gene>
    <name evidence="1" type="ORF">GSTUAT00002505001</name>
</gene>
<feature type="non-terminal residue" evidence="1">
    <location>
        <position position="114"/>
    </location>
</feature>
<evidence type="ECO:0008006" key="3">
    <source>
        <dbReference type="Google" id="ProtNLM"/>
    </source>
</evidence>
<organism evidence="1 2">
    <name type="scientific">Tuber aestivum</name>
    <name type="common">summer truffle</name>
    <dbReference type="NCBI Taxonomy" id="59557"/>
    <lineage>
        <taxon>Eukaryota</taxon>
        <taxon>Fungi</taxon>
        <taxon>Dikarya</taxon>
        <taxon>Ascomycota</taxon>
        <taxon>Pezizomycotina</taxon>
        <taxon>Pezizomycetes</taxon>
        <taxon>Pezizales</taxon>
        <taxon>Tuberaceae</taxon>
        <taxon>Tuber</taxon>
    </lineage>
</organism>
<evidence type="ECO:0000313" key="2">
    <source>
        <dbReference type="Proteomes" id="UP001412239"/>
    </source>
</evidence>
<dbReference type="InterPro" id="IPR027417">
    <property type="entry name" value="P-loop_NTPase"/>
</dbReference>
<dbReference type="Proteomes" id="UP001412239">
    <property type="component" value="Unassembled WGS sequence"/>
</dbReference>
<dbReference type="AlphaFoldDB" id="A0A292Q0Q6"/>
<feature type="non-terminal residue" evidence="1">
    <location>
        <position position="1"/>
    </location>
</feature>
<dbReference type="EMBL" id="LN890973">
    <property type="protein sequence ID" value="CUS13406.1"/>
    <property type="molecule type" value="Genomic_DNA"/>
</dbReference>
<dbReference type="Gene3D" id="3.40.50.300">
    <property type="entry name" value="P-loop containing nucleotide triphosphate hydrolases"/>
    <property type="match status" value="1"/>
</dbReference>
<name>A0A292Q0Q6_9PEZI</name>
<reference evidence="1" key="1">
    <citation type="submission" date="2015-10" db="EMBL/GenBank/DDBJ databases">
        <authorList>
            <person name="Regsiter A."/>
            <person name="william w."/>
        </authorList>
    </citation>
    <scope>NUCLEOTIDE SEQUENCE</scope>
    <source>
        <strain evidence="1">Montdore</strain>
    </source>
</reference>
<protein>
    <recommendedName>
        <fullName evidence="3">NB-ARC domain-containing protein</fullName>
    </recommendedName>
</protein>
<evidence type="ECO:0000313" key="1">
    <source>
        <dbReference type="EMBL" id="CUS13406.1"/>
    </source>
</evidence>